<dbReference type="Pfam" id="PF00687">
    <property type="entry name" value="Ribosomal_L1"/>
    <property type="match status" value="1"/>
</dbReference>
<keyword evidence="2" id="KW-0689">Ribosomal protein</keyword>
<evidence type="ECO:0000256" key="4">
    <source>
        <dbReference type="SAM" id="Coils"/>
    </source>
</evidence>
<dbReference type="InterPro" id="IPR028364">
    <property type="entry name" value="Ribosomal_uL1/biogenesis"/>
</dbReference>
<evidence type="ECO:0000256" key="2">
    <source>
        <dbReference type="ARBA" id="ARBA00022980"/>
    </source>
</evidence>
<reference evidence="6" key="1">
    <citation type="submission" date="2025-08" db="UniProtKB">
        <authorList>
            <consortium name="RefSeq"/>
        </authorList>
    </citation>
    <scope>IDENTIFICATION</scope>
</reference>
<evidence type="ECO:0000313" key="6">
    <source>
        <dbReference type="RefSeq" id="XP_028271113.1"/>
    </source>
</evidence>
<dbReference type="PANTHER" id="PTHR36427">
    <property type="entry name" value="54S RIBOSOMAL PROTEIN L1, MITOCHONDRIAL"/>
    <property type="match status" value="1"/>
</dbReference>
<dbReference type="RefSeq" id="XP_028271113.1">
    <property type="nucleotide sequence ID" value="XM_028415312.1"/>
</dbReference>
<feature type="coiled-coil region" evidence="4">
    <location>
        <begin position="69"/>
        <end position="103"/>
    </location>
</feature>
<sequence>MAPFVSALSRNHLFLSLFPPEPAAFFSDMATCARTAWKVLAGCQRQLLGAGAPVSHTAPRSLPVRTFAALKVQRKGRKEEEAKKEAKKEVKKERKVVDDADRHKPFGKTAWAPVDDVYVMRHYPRTVYGAAETINMLKRFQELDFTPRDQPLYIDLRLDMTLEKKKKLNAFVSTVHLPHPIRKQLNRVLVFTEDADQAQAAREKGAAIAGGVELIQPILDGDISADFYVAVPDILPKLVPLKDKLRKKFPKSKRGSVSSNIAQMLKLFQGGHQYFVESECFIRTQIATLDMPTEHIFANLQTVLTDVCSHRPADLGTCSTVLRDLYFKSMLPSAGCFSLLPSRRLYCIQVKEIYQVFAPST</sequence>
<dbReference type="Gene3D" id="3.40.50.790">
    <property type="match status" value="1"/>
</dbReference>
<dbReference type="GeneID" id="114442045"/>
<keyword evidence="4" id="KW-0175">Coiled coil</keyword>
<dbReference type="SUPFAM" id="SSF56808">
    <property type="entry name" value="Ribosomal protein L1"/>
    <property type="match status" value="1"/>
</dbReference>
<organism evidence="5 6">
    <name type="scientific">Parambassis ranga</name>
    <name type="common">Indian glassy fish</name>
    <dbReference type="NCBI Taxonomy" id="210632"/>
    <lineage>
        <taxon>Eukaryota</taxon>
        <taxon>Metazoa</taxon>
        <taxon>Chordata</taxon>
        <taxon>Craniata</taxon>
        <taxon>Vertebrata</taxon>
        <taxon>Euteleostomi</taxon>
        <taxon>Actinopterygii</taxon>
        <taxon>Neopterygii</taxon>
        <taxon>Teleostei</taxon>
        <taxon>Neoteleostei</taxon>
        <taxon>Acanthomorphata</taxon>
        <taxon>Ovalentaria</taxon>
        <taxon>Ambassidae</taxon>
        <taxon>Parambassis</taxon>
    </lineage>
</organism>
<comment type="similarity">
    <text evidence="1">Belongs to the universal ribosomal protein uL1 family.</text>
</comment>
<gene>
    <name evidence="6" type="primary">mrpl1</name>
</gene>
<evidence type="ECO:0000256" key="3">
    <source>
        <dbReference type="ARBA" id="ARBA00023274"/>
    </source>
</evidence>
<accession>A0A6P7J3H9</accession>
<name>A0A6P7J3H9_9TELE</name>
<dbReference type="Proteomes" id="UP000515145">
    <property type="component" value="Chromosome 9"/>
</dbReference>
<dbReference type="InterPro" id="IPR016095">
    <property type="entry name" value="Ribosomal_uL1_3-a/b-sand"/>
</dbReference>
<evidence type="ECO:0000256" key="1">
    <source>
        <dbReference type="ARBA" id="ARBA00010531"/>
    </source>
</evidence>
<dbReference type="GO" id="GO:1990904">
    <property type="term" value="C:ribonucleoprotein complex"/>
    <property type="evidence" value="ECO:0007669"/>
    <property type="project" value="UniProtKB-KW"/>
</dbReference>
<dbReference type="CTD" id="65008"/>
<dbReference type="PANTHER" id="PTHR36427:SF3">
    <property type="entry name" value="LARGE RIBOSOMAL SUBUNIT PROTEIN UL1M"/>
    <property type="match status" value="1"/>
</dbReference>
<proteinExistence type="inferred from homology"/>
<dbReference type="OrthoDB" id="1747252at2759"/>
<evidence type="ECO:0000313" key="5">
    <source>
        <dbReference type="Proteomes" id="UP000515145"/>
    </source>
</evidence>
<dbReference type="InterPro" id="IPR023674">
    <property type="entry name" value="Ribosomal_uL1-like"/>
</dbReference>
<protein>
    <submittedName>
        <fullName evidence="6">Large ribosomal subunit protein uL1m isoform X1</fullName>
    </submittedName>
</protein>
<dbReference type="InParanoid" id="A0A6P7J3H9"/>
<keyword evidence="3" id="KW-0687">Ribonucleoprotein</keyword>
<dbReference type="Gene3D" id="3.30.190.20">
    <property type="match status" value="1"/>
</dbReference>
<dbReference type="AlphaFoldDB" id="A0A6P7J3H9"/>
<keyword evidence="5" id="KW-1185">Reference proteome</keyword>
<dbReference type="GO" id="GO:0005840">
    <property type="term" value="C:ribosome"/>
    <property type="evidence" value="ECO:0007669"/>
    <property type="project" value="UniProtKB-KW"/>
</dbReference>